<evidence type="ECO:0000256" key="3">
    <source>
        <dbReference type="ARBA" id="ARBA00022475"/>
    </source>
</evidence>
<comment type="similarity">
    <text evidence="2">Belongs to the RLP family.</text>
</comment>
<keyword evidence="7" id="KW-0677">Repeat</keyword>
<dbReference type="RefSeq" id="XP_039132479.1">
    <property type="nucleotide sequence ID" value="XM_039276545.1"/>
</dbReference>
<feature type="chain" id="PRO_5044720539" evidence="12">
    <location>
        <begin position="19"/>
        <end position="1165"/>
    </location>
</feature>
<dbReference type="PRINTS" id="PR00019">
    <property type="entry name" value="LEURICHRPT"/>
</dbReference>
<dbReference type="FunFam" id="3.80.10.10:FF:000041">
    <property type="entry name" value="LRR receptor-like serine/threonine-protein kinase ERECTA"/>
    <property type="match status" value="1"/>
</dbReference>
<dbReference type="RefSeq" id="XP_039132471.1">
    <property type="nucleotide sequence ID" value="XM_039276537.1"/>
</dbReference>
<dbReference type="Pfam" id="PF00560">
    <property type="entry name" value="LRR_1"/>
    <property type="match status" value="12"/>
</dbReference>
<keyword evidence="9 11" id="KW-0472">Membrane</keyword>
<evidence type="ECO:0000313" key="15">
    <source>
        <dbReference type="Proteomes" id="UP001515500"/>
    </source>
</evidence>
<dbReference type="SMART" id="SM00369">
    <property type="entry name" value="LRR_TYP"/>
    <property type="match status" value="12"/>
</dbReference>
<dbReference type="PANTHER" id="PTHR48063:SF112">
    <property type="entry name" value="RECEPTOR LIKE PROTEIN 30-LIKE"/>
    <property type="match status" value="1"/>
</dbReference>
<comment type="subcellular location">
    <subcellularLocation>
        <location evidence="1">Cell membrane</location>
        <topology evidence="1">Single-pass type I membrane protein</topology>
    </subcellularLocation>
</comment>
<feature type="domain" description="Disease resistance R13L4/SHOC-2-like LRR" evidence="14">
    <location>
        <begin position="323"/>
        <end position="419"/>
    </location>
</feature>
<feature type="signal peptide" evidence="12">
    <location>
        <begin position="1"/>
        <end position="18"/>
    </location>
</feature>
<keyword evidence="6 12" id="KW-0732">Signal</keyword>
<feature type="domain" description="Disease resistance R13L4/SHOC-2-like LRR" evidence="14">
    <location>
        <begin position="431"/>
        <end position="517"/>
    </location>
</feature>
<dbReference type="InterPro" id="IPR013210">
    <property type="entry name" value="LRR_N_plant-typ"/>
</dbReference>
<keyword evidence="3" id="KW-1003">Cell membrane</keyword>
<evidence type="ECO:0000256" key="8">
    <source>
        <dbReference type="ARBA" id="ARBA00022989"/>
    </source>
</evidence>
<evidence type="ECO:0000256" key="5">
    <source>
        <dbReference type="ARBA" id="ARBA00022692"/>
    </source>
</evidence>
<gene>
    <name evidence="16 17" type="primary">LOC120269197</name>
</gene>
<dbReference type="Pfam" id="PF13855">
    <property type="entry name" value="LRR_8"/>
    <property type="match status" value="1"/>
</dbReference>
<keyword evidence="5 11" id="KW-0812">Transmembrane</keyword>
<dbReference type="GeneID" id="120269197"/>
<keyword evidence="15" id="KW-1185">Reference proteome</keyword>
<evidence type="ECO:0000313" key="17">
    <source>
        <dbReference type="RefSeq" id="XP_039132479.1"/>
    </source>
</evidence>
<dbReference type="PANTHER" id="PTHR48063">
    <property type="entry name" value="LRR RECEPTOR-LIKE KINASE"/>
    <property type="match status" value="1"/>
</dbReference>
<dbReference type="FunFam" id="3.80.10.10:FF:000095">
    <property type="entry name" value="LRR receptor-like serine/threonine-protein kinase GSO1"/>
    <property type="match status" value="2"/>
</dbReference>
<evidence type="ECO:0000256" key="1">
    <source>
        <dbReference type="ARBA" id="ARBA00004251"/>
    </source>
</evidence>
<feature type="domain" description="Leucine-rich repeat-containing N-terminal plant-type" evidence="13">
    <location>
        <begin position="32"/>
        <end position="78"/>
    </location>
</feature>
<dbReference type="AlphaFoldDB" id="A0AB40BYB1"/>
<dbReference type="InterPro" id="IPR055414">
    <property type="entry name" value="LRR_R13L4/SHOC2-like"/>
</dbReference>
<evidence type="ECO:0000256" key="11">
    <source>
        <dbReference type="SAM" id="Phobius"/>
    </source>
</evidence>
<dbReference type="SUPFAM" id="SSF52058">
    <property type="entry name" value="L domain-like"/>
    <property type="match status" value="2"/>
</dbReference>
<protein>
    <submittedName>
        <fullName evidence="16 17">Receptor-like protein EIX2 isoform X1</fullName>
    </submittedName>
</protein>
<keyword evidence="8 11" id="KW-1133">Transmembrane helix</keyword>
<dbReference type="PROSITE" id="PS51450">
    <property type="entry name" value="LRR"/>
    <property type="match status" value="3"/>
</dbReference>
<dbReference type="Proteomes" id="UP001515500">
    <property type="component" value="Chromosome 2"/>
</dbReference>
<dbReference type="Pfam" id="PF23598">
    <property type="entry name" value="LRR_14"/>
    <property type="match status" value="2"/>
</dbReference>
<organism evidence="15 16">
    <name type="scientific">Dioscorea cayennensis subsp. rotundata</name>
    <name type="common">White Guinea yam</name>
    <name type="synonym">Dioscorea rotundata</name>
    <dbReference type="NCBI Taxonomy" id="55577"/>
    <lineage>
        <taxon>Eukaryota</taxon>
        <taxon>Viridiplantae</taxon>
        <taxon>Streptophyta</taxon>
        <taxon>Embryophyta</taxon>
        <taxon>Tracheophyta</taxon>
        <taxon>Spermatophyta</taxon>
        <taxon>Magnoliopsida</taxon>
        <taxon>Liliopsida</taxon>
        <taxon>Dioscoreales</taxon>
        <taxon>Dioscoreaceae</taxon>
        <taxon>Dioscorea</taxon>
    </lineage>
</organism>
<dbReference type="InterPro" id="IPR046956">
    <property type="entry name" value="RLP23-like"/>
</dbReference>
<evidence type="ECO:0000256" key="10">
    <source>
        <dbReference type="ARBA" id="ARBA00023180"/>
    </source>
</evidence>
<evidence type="ECO:0000256" key="4">
    <source>
        <dbReference type="ARBA" id="ARBA00022614"/>
    </source>
</evidence>
<name>A0AB40BYB1_DIOCR</name>
<evidence type="ECO:0000256" key="12">
    <source>
        <dbReference type="SAM" id="SignalP"/>
    </source>
</evidence>
<evidence type="ECO:0000256" key="6">
    <source>
        <dbReference type="ARBA" id="ARBA00022729"/>
    </source>
</evidence>
<dbReference type="InterPro" id="IPR032675">
    <property type="entry name" value="LRR_dom_sf"/>
</dbReference>
<dbReference type="FunFam" id="3.80.10.10:FF:000111">
    <property type="entry name" value="LRR receptor-like serine/threonine-protein kinase ERECTA"/>
    <property type="match status" value="1"/>
</dbReference>
<evidence type="ECO:0000259" key="14">
    <source>
        <dbReference type="Pfam" id="PF23598"/>
    </source>
</evidence>
<dbReference type="InterPro" id="IPR001611">
    <property type="entry name" value="Leu-rich_rpt"/>
</dbReference>
<keyword evidence="4" id="KW-0433">Leucine-rich repeat</keyword>
<dbReference type="SUPFAM" id="SSF52047">
    <property type="entry name" value="RNI-like"/>
    <property type="match status" value="1"/>
</dbReference>
<accession>A0AB40BYB1</accession>
<dbReference type="Gene3D" id="3.80.10.10">
    <property type="entry name" value="Ribonuclease Inhibitor"/>
    <property type="match status" value="5"/>
</dbReference>
<evidence type="ECO:0000256" key="2">
    <source>
        <dbReference type="ARBA" id="ARBA00009592"/>
    </source>
</evidence>
<evidence type="ECO:0000256" key="9">
    <source>
        <dbReference type="ARBA" id="ARBA00023136"/>
    </source>
</evidence>
<evidence type="ECO:0000256" key="7">
    <source>
        <dbReference type="ARBA" id="ARBA00022737"/>
    </source>
</evidence>
<dbReference type="SMART" id="SM00365">
    <property type="entry name" value="LRR_SD22"/>
    <property type="match status" value="9"/>
</dbReference>
<sequence length="1165" mass="128897">MACLSLLLVPFLIFVVSVFPPGCYVHGISCIETERTALLSIKAGMWNNNNNNNNNNNQSFLSSWTGHDCCHWRGVSCNYETGHVTELDLRYRNDDLIPASKLNSSLIQLHHLKHLDLSMNNFSGFPIPDFIGSLTNLEYLNLSNARFSGAIPHTLGNLSRLYYFDLNSKASSIVPYVDDLHWLSGMTSLHHLDLSGVDLSNVHAWLHDINMLPSLLVLKLSDARLQADAGGIHDTTLLHHLNFTSLRVLDLSQNNNQNITLLQWLFNLTSLVDHLDLSDCFLHGKLPVNIGNLGSLRVLSLSFNLFEGVIPESLGNLGSLERLDLSQNNLNGSIPESLCNLTNLVYFDLYYNKIGKLPKTIGRLQKLEEFHLSINKVQGLIPASIGDLRNLQYLDLSDNMITGEIPESFGNLTLLQHFDGAGNNFSGKLPETIGNLIHLQILNLSGNTMQGKLPESLGNLSQLQQFRMGGNGITGGIPESVENLSSLFVLDLSENNINGTLPKGMRNLCKLQILDFTRNFISGGIHDLVDGLSKCRENKNGSHSESSEGMNTLSLGNNKLNGTIPENIGQLSKLSFLGLPSNSLTGVLTESHFANLVNLLYLDLSYNSLQLNVSENWKPPFDCNKIIMCSCKVGPVFPTWVKTQTKLWELCLSDAGISGNIPAWFWDLSSSSPYSLNLSNNNLEGRLPASLKNYFFDLVDLSSNRFEGPLPEFAPSDVVINLNNNSFSGSIPSSFAADSDVVVFSLAHNHINGSIPPFFCNLPYLGWLDLSDNDMSGELPSCWTSKSALKIIDLSDNNFIGKIPDALVSIPNLQSLHLRNNGLSGDLPLSLKMANKLVTLDIGENRLSGSIPPWIGENLLSLTVLRLRSNYFEGVIPEQLSKLSSLQILDLAHNNLSSCIPHSFGDFKAMVVANHNKLWSTLSIGGMLPTVTYSVRGSRIDSFPYSESLLISTKGLQMQYTKVLPLVTSIDLSSNKLSCDLPEELTKLYGLYFLNLSRNHFNGKIPESISDLQQLESLDLSENDLFGTIPSGMSTLNFLSYLNLSHNNLSGKIPSGGQLQTFNPSVYNWNHDLCGSPLQDCANKTHYSQGANEEEGKGDWSEVLWLYIGLAMGFITGFWMIIGTIIMKKTIRIACFRSIDKVYDWLYVKMVMCSRRLKSTSSRKN</sequence>
<evidence type="ECO:0000259" key="13">
    <source>
        <dbReference type="Pfam" id="PF08263"/>
    </source>
</evidence>
<feature type="transmembrane region" description="Helical" evidence="11">
    <location>
        <begin position="1104"/>
        <end position="1127"/>
    </location>
</feature>
<evidence type="ECO:0000313" key="16">
    <source>
        <dbReference type="RefSeq" id="XP_039132471.1"/>
    </source>
</evidence>
<proteinExistence type="inferred from homology"/>
<dbReference type="GO" id="GO:0005886">
    <property type="term" value="C:plasma membrane"/>
    <property type="evidence" value="ECO:0007669"/>
    <property type="project" value="UniProtKB-SubCell"/>
</dbReference>
<dbReference type="InterPro" id="IPR003591">
    <property type="entry name" value="Leu-rich_rpt_typical-subtyp"/>
</dbReference>
<dbReference type="Pfam" id="PF08263">
    <property type="entry name" value="LRRNT_2"/>
    <property type="match status" value="1"/>
</dbReference>
<keyword evidence="10" id="KW-0325">Glycoprotein</keyword>
<reference evidence="16 17" key="1">
    <citation type="submission" date="2025-04" db="UniProtKB">
        <authorList>
            <consortium name="RefSeq"/>
        </authorList>
    </citation>
    <scope>IDENTIFICATION</scope>
</reference>